<dbReference type="AlphaFoldDB" id="A0AAI9HUS3"/>
<gene>
    <name evidence="1" type="ORF">PN925_003598</name>
</gene>
<comment type="caution">
    <text evidence="1">The sequence shown here is derived from an EMBL/GenBank/DDBJ whole genome shotgun (WGS) entry which is preliminary data.</text>
</comment>
<dbReference type="InterPro" id="IPR036514">
    <property type="entry name" value="SGNH_hydro_sf"/>
</dbReference>
<proteinExistence type="predicted"/>
<dbReference type="EMBL" id="ABKJEP030000074">
    <property type="protein sequence ID" value="EMO9458189.1"/>
    <property type="molecule type" value="Genomic_DNA"/>
</dbReference>
<dbReference type="GO" id="GO:0016788">
    <property type="term" value="F:hydrolase activity, acting on ester bonds"/>
    <property type="evidence" value="ECO:0007669"/>
    <property type="project" value="UniProtKB-ARBA"/>
</dbReference>
<dbReference type="SUPFAM" id="SSF52266">
    <property type="entry name" value="SGNH hydrolase"/>
    <property type="match status" value="1"/>
</dbReference>
<dbReference type="Pfam" id="PF04311">
    <property type="entry name" value="DUF459"/>
    <property type="match status" value="1"/>
</dbReference>
<name>A0AAI9HUS3_MORMO</name>
<dbReference type="Gene3D" id="3.40.50.1110">
    <property type="entry name" value="SGNH hydrolase"/>
    <property type="match status" value="1"/>
</dbReference>
<evidence type="ECO:0008006" key="2">
    <source>
        <dbReference type="Google" id="ProtNLM"/>
    </source>
</evidence>
<dbReference type="InterPro" id="IPR007407">
    <property type="entry name" value="DUF459"/>
</dbReference>
<organism evidence="1">
    <name type="scientific">Morganella morganii</name>
    <name type="common">Proteus morganii</name>
    <dbReference type="NCBI Taxonomy" id="582"/>
    <lineage>
        <taxon>Bacteria</taxon>
        <taxon>Pseudomonadati</taxon>
        <taxon>Pseudomonadota</taxon>
        <taxon>Gammaproteobacteria</taxon>
        <taxon>Enterobacterales</taxon>
        <taxon>Morganellaceae</taxon>
        <taxon>Morganella</taxon>
    </lineage>
</organism>
<reference evidence="1" key="1">
    <citation type="submission" date="2024-02" db="EMBL/GenBank/DDBJ databases">
        <authorList>
            <consortium name="Clinical and Environmental Microbiology Branch: Whole genome sequencing antimicrobial resistance pathogens in the healthcare setting"/>
        </authorList>
    </citation>
    <scope>NUCLEOTIDE SEQUENCE</scope>
    <source>
        <strain evidence="1">2023KU-00017</strain>
    </source>
</reference>
<sequence length="190" mass="21351">MMKSVLMFMLYLPVFAFAKPLFIGDSLTYSLATSAKKHLPVEGIYKESTGLTDRSAVKWNEYVQTISFQDYETVVISLGANDGIGESQIVGYRHKATQFIRRIQQDNPSASVVWVLPPAMKNTVMENALKYTREAIRQAAEETRISLFDPKVALGEGYAREIRGVQVRTEDGIHYTHKGSDLIIRALMGQ</sequence>
<protein>
    <recommendedName>
        <fullName evidence="2">SGNH hydrolase-type esterase domain-containing protein</fullName>
    </recommendedName>
</protein>
<evidence type="ECO:0000313" key="1">
    <source>
        <dbReference type="EMBL" id="EMO9458189.1"/>
    </source>
</evidence>
<accession>A0AAI9HUS3</accession>